<dbReference type="EC" id="3.2.1.4" evidence="3"/>
<evidence type="ECO:0000256" key="1">
    <source>
        <dbReference type="ARBA" id="ARBA00000966"/>
    </source>
</evidence>
<dbReference type="InterPro" id="IPR008928">
    <property type="entry name" value="6-hairpin_glycosidase_sf"/>
</dbReference>
<dbReference type="GO" id="GO:0030245">
    <property type="term" value="P:cellulose catabolic process"/>
    <property type="evidence" value="ECO:0007669"/>
    <property type="project" value="UniProtKB-KW"/>
</dbReference>
<evidence type="ECO:0000313" key="11">
    <source>
        <dbReference type="Proteomes" id="UP001604336"/>
    </source>
</evidence>
<feature type="domain" description="Glycoside hydrolase family 9" evidence="9">
    <location>
        <begin position="148"/>
        <end position="251"/>
    </location>
</feature>
<comment type="caution">
    <text evidence="10">The sequence shown here is derived from an EMBL/GenBank/DDBJ whole genome shotgun (WGS) entry which is preliminary data.</text>
</comment>
<dbReference type="PANTHER" id="PTHR22298">
    <property type="entry name" value="ENDO-1,4-BETA-GLUCANASE"/>
    <property type="match status" value="1"/>
</dbReference>
<reference evidence="11" key="1">
    <citation type="submission" date="2024-07" db="EMBL/GenBank/DDBJ databases">
        <title>Two chromosome-level genome assemblies of Korean endemic species Abeliophyllum distichum and Forsythia ovata (Oleaceae).</title>
        <authorList>
            <person name="Jang H."/>
        </authorList>
    </citation>
    <scope>NUCLEOTIDE SEQUENCE [LARGE SCALE GENOMIC DNA]</scope>
</reference>
<dbReference type="Gene3D" id="1.50.10.10">
    <property type="match status" value="1"/>
</dbReference>
<evidence type="ECO:0000256" key="3">
    <source>
        <dbReference type="ARBA" id="ARBA00012601"/>
    </source>
</evidence>
<keyword evidence="8" id="KW-0624">Polysaccharide degradation</keyword>
<dbReference type="Proteomes" id="UP001604336">
    <property type="component" value="Unassembled WGS sequence"/>
</dbReference>
<comment type="catalytic activity">
    <reaction evidence="1">
        <text>Endohydrolysis of (1-&gt;4)-beta-D-glucosidic linkages in cellulose, lichenin and cereal beta-D-glucans.</text>
        <dbReference type="EC" id="3.2.1.4"/>
    </reaction>
</comment>
<dbReference type="SUPFAM" id="SSF48208">
    <property type="entry name" value="Six-hairpin glycosidases"/>
    <property type="match status" value="1"/>
</dbReference>
<evidence type="ECO:0000259" key="9">
    <source>
        <dbReference type="Pfam" id="PF00759"/>
    </source>
</evidence>
<keyword evidence="6" id="KW-0119">Carbohydrate metabolism</keyword>
<dbReference type="AlphaFoldDB" id="A0ABD1T0P1"/>
<evidence type="ECO:0000256" key="2">
    <source>
        <dbReference type="ARBA" id="ARBA00007072"/>
    </source>
</evidence>
<dbReference type="Pfam" id="PF00759">
    <property type="entry name" value="Glyco_hydro_9"/>
    <property type="match status" value="1"/>
</dbReference>
<comment type="similarity">
    <text evidence="2">Belongs to the glycosyl hydrolase 9 (cellulase E) family.</text>
</comment>
<evidence type="ECO:0000256" key="4">
    <source>
        <dbReference type="ARBA" id="ARBA00022801"/>
    </source>
</evidence>
<evidence type="ECO:0000256" key="6">
    <source>
        <dbReference type="ARBA" id="ARBA00023277"/>
    </source>
</evidence>
<organism evidence="10 11">
    <name type="scientific">Abeliophyllum distichum</name>
    <dbReference type="NCBI Taxonomy" id="126358"/>
    <lineage>
        <taxon>Eukaryota</taxon>
        <taxon>Viridiplantae</taxon>
        <taxon>Streptophyta</taxon>
        <taxon>Embryophyta</taxon>
        <taxon>Tracheophyta</taxon>
        <taxon>Spermatophyta</taxon>
        <taxon>Magnoliopsida</taxon>
        <taxon>eudicotyledons</taxon>
        <taxon>Gunneridae</taxon>
        <taxon>Pentapetalae</taxon>
        <taxon>asterids</taxon>
        <taxon>lamiids</taxon>
        <taxon>Lamiales</taxon>
        <taxon>Oleaceae</taxon>
        <taxon>Forsythieae</taxon>
        <taxon>Abeliophyllum</taxon>
    </lineage>
</organism>
<accession>A0ABD1T0P1</accession>
<sequence length="258" mass="29109">MGLRQQSSNVEFIEVELDLSSSSQSDSHEVVADVISAIIKKLEKVIHRIVVRRSVPDSLPFLPDHSYWVPPSNSNGIMRHPQSLIKVVGNLTTVAETNWRTLLDFFMEDETMLFSSARGWPSSTYFIEDLLTKYFRKSYTDANNGFSQLGKLPKHNNVSWRENSCLNDGKSDSGTIFKDLVGGYYDAGDAIKFNFPQFVAMTMLSWSVIKYIAKYEAAGELNHIKEIIKWGMDYFTADSIDQPVMQVGLGDTLGQNSQ</sequence>
<keyword evidence="5" id="KW-0136">Cellulose degradation</keyword>
<evidence type="ECO:0000313" key="10">
    <source>
        <dbReference type="EMBL" id="KAL2506267.1"/>
    </source>
</evidence>
<proteinExistence type="inferred from homology"/>
<keyword evidence="11" id="KW-1185">Reference proteome</keyword>
<evidence type="ECO:0000256" key="8">
    <source>
        <dbReference type="ARBA" id="ARBA00023326"/>
    </source>
</evidence>
<dbReference type="GO" id="GO:0008810">
    <property type="term" value="F:cellulase activity"/>
    <property type="evidence" value="ECO:0007669"/>
    <property type="project" value="UniProtKB-EC"/>
</dbReference>
<keyword evidence="4" id="KW-0378">Hydrolase</keyword>
<keyword evidence="7" id="KW-0326">Glycosidase</keyword>
<evidence type="ECO:0000256" key="5">
    <source>
        <dbReference type="ARBA" id="ARBA00023001"/>
    </source>
</evidence>
<evidence type="ECO:0000256" key="7">
    <source>
        <dbReference type="ARBA" id="ARBA00023295"/>
    </source>
</evidence>
<name>A0ABD1T0P1_9LAMI</name>
<dbReference type="EMBL" id="JBFOLK010000006">
    <property type="protein sequence ID" value="KAL2506267.1"/>
    <property type="molecule type" value="Genomic_DNA"/>
</dbReference>
<gene>
    <name evidence="10" type="ORF">Adt_21888</name>
</gene>
<protein>
    <recommendedName>
        <fullName evidence="3">cellulase</fullName>
        <ecNumber evidence="3">3.2.1.4</ecNumber>
    </recommendedName>
</protein>
<dbReference type="InterPro" id="IPR001701">
    <property type="entry name" value="Glyco_hydro_9"/>
</dbReference>
<dbReference type="InterPro" id="IPR012341">
    <property type="entry name" value="6hp_glycosidase-like_sf"/>
</dbReference>